<dbReference type="InterPro" id="IPR000390">
    <property type="entry name" value="Small_drug/metabolite_transptr"/>
</dbReference>
<evidence type="ECO:0000256" key="5">
    <source>
        <dbReference type="ARBA" id="ARBA00022989"/>
    </source>
</evidence>
<dbReference type="PANTHER" id="PTHR30561">
    <property type="entry name" value="SMR FAMILY PROTON-DEPENDENT DRUG EFFLUX TRANSPORTER SUGE"/>
    <property type="match status" value="1"/>
</dbReference>
<keyword evidence="11" id="KW-1185">Reference proteome</keyword>
<gene>
    <name evidence="10" type="ORF">ACIB24_18535</name>
</gene>
<accession>A0ABW8ARN9</accession>
<proteinExistence type="inferred from homology"/>
<evidence type="ECO:0000313" key="11">
    <source>
        <dbReference type="Proteomes" id="UP001612915"/>
    </source>
</evidence>
<keyword evidence="2" id="KW-0813">Transport</keyword>
<keyword evidence="5 9" id="KW-1133">Transmembrane helix</keyword>
<dbReference type="InterPro" id="IPR045324">
    <property type="entry name" value="Small_multidrug_res"/>
</dbReference>
<comment type="caution">
    <text evidence="10">The sequence shown here is derived from an EMBL/GenBank/DDBJ whole genome shotgun (WGS) entry which is preliminary data.</text>
</comment>
<dbReference type="EMBL" id="JBITLV010000006">
    <property type="protein sequence ID" value="MFI7589064.1"/>
    <property type="molecule type" value="Genomic_DNA"/>
</dbReference>
<reference evidence="10 11" key="1">
    <citation type="submission" date="2024-10" db="EMBL/GenBank/DDBJ databases">
        <title>The Natural Products Discovery Center: Release of the First 8490 Sequenced Strains for Exploring Actinobacteria Biosynthetic Diversity.</title>
        <authorList>
            <person name="Kalkreuter E."/>
            <person name="Kautsar S.A."/>
            <person name="Yang D."/>
            <person name="Bader C.D."/>
            <person name="Teijaro C.N."/>
            <person name="Fluegel L."/>
            <person name="Davis C.M."/>
            <person name="Simpson J.R."/>
            <person name="Lauterbach L."/>
            <person name="Steele A.D."/>
            <person name="Gui C."/>
            <person name="Meng S."/>
            <person name="Li G."/>
            <person name="Viehrig K."/>
            <person name="Ye F."/>
            <person name="Su P."/>
            <person name="Kiefer A.F."/>
            <person name="Nichols A."/>
            <person name="Cepeda A.J."/>
            <person name="Yan W."/>
            <person name="Fan B."/>
            <person name="Jiang Y."/>
            <person name="Adhikari A."/>
            <person name="Zheng C.-J."/>
            <person name="Schuster L."/>
            <person name="Cowan T.M."/>
            <person name="Smanski M.J."/>
            <person name="Chevrette M.G."/>
            <person name="De Carvalho L.P.S."/>
            <person name="Shen B."/>
        </authorList>
    </citation>
    <scope>NUCLEOTIDE SEQUENCE [LARGE SCALE GENOMIC DNA]</scope>
    <source>
        <strain evidence="10 11">NPDC049639</strain>
    </source>
</reference>
<feature type="transmembrane region" description="Helical" evidence="9">
    <location>
        <begin position="59"/>
        <end position="80"/>
    </location>
</feature>
<evidence type="ECO:0000256" key="7">
    <source>
        <dbReference type="RuleBase" id="RU003942"/>
    </source>
</evidence>
<evidence type="ECO:0000256" key="2">
    <source>
        <dbReference type="ARBA" id="ARBA00022448"/>
    </source>
</evidence>
<name>A0ABW8ARN9_9ACTN</name>
<dbReference type="SUPFAM" id="SSF103481">
    <property type="entry name" value="Multidrug resistance efflux transporter EmrE"/>
    <property type="match status" value="1"/>
</dbReference>
<dbReference type="InterPro" id="IPR037185">
    <property type="entry name" value="EmrE-like"/>
</dbReference>
<dbReference type="PANTHER" id="PTHR30561:SF1">
    <property type="entry name" value="MULTIDRUG TRANSPORTER EMRE"/>
    <property type="match status" value="1"/>
</dbReference>
<comment type="subcellular location">
    <subcellularLocation>
        <location evidence="1 7">Cell membrane</location>
        <topology evidence="1 7">Multi-pass membrane protein</topology>
    </subcellularLocation>
</comment>
<dbReference type="Proteomes" id="UP001612915">
    <property type="component" value="Unassembled WGS sequence"/>
</dbReference>
<evidence type="ECO:0000256" key="1">
    <source>
        <dbReference type="ARBA" id="ARBA00004651"/>
    </source>
</evidence>
<sequence length="138" mass="13761">MFVSSALLALAITIEVATTAVLPKAQGFHDPFWSAVVVVGYASCTWLLTVVVKNMPVSVAYAVWAGGGTALVAVVGTAWLGEPMGPVKMIALALIVGGVVLLNLGDTGPGAHGDPAAGAGAASSRPAPDRPDVLTGAR</sequence>
<organism evidence="10 11">
    <name type="scientific">Spongisporangium articulatum</name>
    <dbReference type="NCBI Taxonomy" id="3362603"/>
    <lineage>
        <taxon>Bacteria</taxon>
        <taxon>Bacillati</taxon>
        <taxon>Actinomycetota</taxon>
        <taxon>Actinomycetes</taxon>
        <taxon>Kineosporiales</taxon>
        <taxon>Kineosporiaceae</taxon>
        <taxon>Spongisporangium</taxon>
    </lineage>
</organism>
<dbReference type="RefSeq" id="WP_398283389.1">
    <property type="nucleotide sequence ID" value="NZ_JBITLV010000006.1"/>
</dbReference>
<protein>
    <submittedName>
        <fullName evidence="10">DMT family transporter</fullName>
    </submittedName>
</protein>
<evidence type="ECO:0000256" key="4">
    <source>
        <dbReference type="ARBA" id="ARBA00022692"/>
    </source>
</evidence>
<feature type="transmembrane region" description="Helical" evidence="9">
    <location>
        <begin position="33"/>
        <end position="52"/>
    </location>
</feature>
<keyword evidence="4 7" id="KW-0812">Transmembrane</keyword>
<evidence type="ECO:0000256" key="8">
    <source>
        <dbReference type="SAM" id="MobiDB-lite"/>
    </source>
</evidence>
<dbReference type="Gene3D" id="1.10.3730.20">
    <property type="match status" value="1"/>
</dbReference>
<comment type="similarity">
    <text evidence="7">Belongs to the drug/metabolite transporter (DMT) superfamily. Small multidrug resistance (SMR) (TC 2.A.7.1) family.</text>
</comment>
<feature type="transmembrane region" description="Helical" evidence="9">
    <location>
        <begin position="86"/>
        <end position="104"/>
    </location>
</feature>
<dbReference type="Pfam" id="PF00893">
    <property type="entry name" value="Multi_Drug_Res"/>
    <property type="match status" value="1"/>
</dbReference>
<evidence type="ECO:0000256" key="9">
    <source>
        <dbReference type="SAM" id="Phobius"/>
    </source>
</evidence>
<feature type="compositionally biased region" description="Low complexity" evidence="8">
    <location>
        <begin position="113"/>
        <end position="126"/>
    </location>
</feature>
<keyword evidence="6 9" id="KW-0472">Membrane</keyword>
<evidence type="ECO:0000313" key="10">
    <source>
        <dbReference type="EMBL" id="MFI7589064.1"/>
    </source>
</evidence>
<keyword evidence="3" id="KW-1003">Cell membrane</keyword>
<feature type="region of interest" description="Disordered" evidence="8">
    <location>
        <begin position="113"/>
        <end position="138"/>
    </location>
</feature>
<evidence type="ECO:0000256" key="6">
    <source>
        <dbReference type="ARBA" id="ARBA00023136"/>
    </source>
</evidence>
<evidence type="ECO:0000256" key="3">
    <source>
        <dbReference type="ARBA" id="ARBA00022475"/>
    </source>
</evidence>